<proteinExistence type="predicted"/>
<dbReference type="EMBL" id="FUEG01000007">
    <property type="protein sequence ID" value="SJL06831.1"/>
    <property type="molecule type" value="Genomic_DNA"/>
</dbReference>
<evidence type="ECO:0000313" key="2">
    <source>
        <dbReference type="Proteomes" id="UP000219338"/>
    </source>
</evidence>
<evidence type="ECO:0000313" key="1">
    <source>
        <dbReference type="EMBL" id="SJL06831.1"/>
    </source>
</evidence>
<name>A0A284RDK4_ARMOS</name>
<gene>
    <name evidence="1" type="ORF">ARMOST_10173</name>
</gene>
<dbReference type="AlphaFoldDB" id="A0A284RDK4"/>
<dbReference type="Proteomes" id="UP000219338">
    <property type="component" value="Unassembled WGS sequence"/>
</dbReference>
<organism evidence="1 2">
    <name type="scientific">Armillaria ostoyae</name>
    <name type="common">Armillaria root rot fungus</name>
    <dbReference type="NCBI Taxonomy" id="47428"/>
    <lineage>
        <taxon>Eukaryota</taxon>
        <taxon>Fungi</taxon>
        <taxon>Dikarya</taxon>
        <taxon>Basidiomycota</taxon>
        <taxon>Agaricomycotina</taxon>
        <taxon>Agaricomycetes</taxon>
        <taxon>Agaricomycetidae</taxon>
        <taxon>Agaricales</taxon>
        <taxon>Marasmiineae</taxon>
        <taxon>Physalacriaceae</taxon>
        <taxon>Armillaria</taxon>
    </lineage>
</organism>
<sequence>MLGYNEFEKTLYRETLICTIMHSEAPWVRHLVRKPFQIMVYTTVQRFAEIPDVVWGTAGEMRERATSRVWVNVEVDVEEWAETDTDDREGS</sequence>
<keyword evidence="2" id="KW-1185">Reference proteome</keyword>
<protein>
    <submittedName>
        <fullName evidence="1">Uncharacterized protein</fullName>
    </submittedName>
</protein>
<accession>A0A284RDK4</accession>
<dbReference type="OrthoDB" id="10589767at2759"/>
<reference evidence="2" key="1">
    <citation type="journal article" date="2017" name="Nat. Ecol. Evol.">
        <title>Genome expansion and lineage-specific genetic innovations in the forest pathogenic fungi Armillaria.</title>
        <authorList>
            <person name="Sipos G."/>
            <person name="Prasanna A.N."/>
            <person name="Walter M.C."/>
            <person name="O'Connor E."/>
            <person name="Balint B."/>
            <person name="Krizsan K."/>
            <person name="Kiss B."/>
            <person name="Hess J."/>
            <person name="Varga T."/>
            <person name="Slot J."/>
            <person name="Riley R."/>
            <person name="Boka B."/>
            <person name="Rigling D."/>
            <person name="Barry K."/>
            <person name="Lee J."/>
            <person name="Mihaltcheva S."/>
            <person name="LaButti K."/>
            <person name="Lipzen A."/>
            <person name="Waldron R."/>
            <person name="Moloney N.M."/>
            <person name="Sperisen C."/>
            <person name="Kredics L."/>
            <person name="Vagvoelgyi C."/>
            <person name="Patrignani A."/>
            <person name="Fitzpatrick D."/>
            <person name="Nagy I."/>
            <person name="Doyle S."/>
            <person name="Anderson J.B."/>
            <person name="Grigoriev I.V."/>
            <person name="Gueldener U."/>
            <person name="Muensterkoetter M."/>
            <person name="Nagy L.G."/>
        </authorList>
    </citation>
    <scope>NUCLEOTIDE SEQUENCE [LARGE SCALE GENOMIC DNA]</scope>
    <source>
        <strain evidence="2">C18/9</strain>
    </source>
</reference>